<dbReference type="InParanoid" id="A0A0M8K7K6"/>
<dbReference type="EMBL" id="BBZA01000051">
    <property type="protein sequence ID" value="GAP62362.1"/>
    <property type="molecule type" value="Genomic_DNA"/>
</dbReference>
<reference evidence="3 5" key="1">
    <citation type="journal article" date="2015" name="Genome Announc.">
        <title>Draft Genome Sequence of a Heterotrophic Facultative Anaerobic Thermophilic Bacterium, Ardenticatena maritima Strain 110ST.</title>
        <authorList>
            <person name="Kawaichi S."/>
            <person name="Yoshida T."/>
            <person name="Sako Y."/>
            <person name="Nakamura R."/>
        </authorList>
    </citation>
    <scope>NUCLEOTIDE SEQUENCE [LARGE SCALE GENOMIC DNA]</scope>
    <source>
        <strain evidence="3 5">110S</strain>
    </source>
</reference>
<proteinExistence type="inferred from homology"/>
<dbReference type="OrthoDB" id="232498at2"/>
<evidence type="ECO:0000313" key="5">
    <source>
        <dbReference type="Proteomes" id="UP000037784"/>
    </source>
</evidence>
<dbReference type="Proteomes" id="UP000050502">
    <property type="component" value="Unassembled WGS sequence"/>
</dbReference>
<keyword evidence="5" id="KW-1185">Reference proteome</keyword>
<feature type="domain" description="Protein SirB1 N-terminal" evidence="2">
    <location>
        <begin position="104"/>
        <end position="255"/>
    </location>
</feature>
<comment type="similarity">
    <text evidence="1">Belongs to the UPF0162 family.</text>
</comment>
<protein>
    <recommendedName>
        <fullName evidence="2">Protein SirB1 N-terminal domain-containing protein</fullName>
    </recommendedName>
</protein>
<evidence type="ECO:0000313" key="4">
    <source>
        <dbReference type="EMBL" id="KPL87172.1"/>
    </source>
</evidence>
<dbReference type="PANTHER" id="PTHR31350">
    <property type="entry name" value="SI:DKEY-261L7.2"/>
    <property type="match status" value="1"/>
</dbReference>
<reference evidence="4 6" key="2">
    <citation type="submission" date="2015-07" db="EMBL/GenBank/DDBJ databases">
        <title>Whole genome sequence of Ardenticatena maritima DSM 23922.</title>
        <authorList>
            <person name="Hemp J."/>
            <person name="Ward L.M."/>
            <person name="Pace L.A."/>
            <person name="Fischer W.W."/>
        </authorList>
    </citation>
    <scope>NUCLEOTIDE SEQUENCE [LARGE SCALE GENOMIC DNA]</scope>
    <source>
        <strain evidence="4 6">110S</strain>
    </source>
</reference>
<evidence type="ECO:0000259" key="2">
    <source>
        <dbReference type="Pfam" id="PF13369"/>
    </source>
</evidence>
<evidence type="ECO:0000313" key="6">
    <source>
        <dbReference type="Proteomes" id="UP000050502"/>
    </source>
</evidence>
<dbReference type="STRING" id="872965.SE16_11590"/>
<gene>
    <name evidence="3" type="ORF">ARMA_0785</name>
    <name evidence="4" type="ORF">SE16_11590</name>
</gene>
<organism evidence="3 5">
    <name type="scientific">Ardenticatena maritima</name>
    <dbReference type="NCBI Taxonomy" id="872965"/>
    <lineage>
        <taxon>Bacteria</taxon>
        <taxon>Bacillati</taxon>
        <taxon>Chloroflexota</taxon>
        <taxon>Ardenticatenia</taxon>
        <taxon>Ardenticatenales</taxon>
        <taxon>Ardenticatenaceae</taxon>
        <taxon>Ardenticatena</taxon>
    </lineage>
</organism>
<sequence>MHPLHEHRPLNENDLRALLALARDPTESIARRAQAELIAAGRDVLPLLEELADEAPDLAAYLYRRIWAHALDAEWARLARAPNVEDGAILISRWADPEIDPLHLKEQLDALAEPLVGHVPSPVSQSAMLTGAYLLADWLASQHGFRGDTDEYYHPRNAFLHETLARRRGLPITLCVVYLGVARRLNAPLAPIALPGHFVVRYGPPEYEIFIDPFRQGRVMDSDALRRWMAAQGMPAHVQAIQEVDDLAMLARMLRNLIAMYERIHQAELRADAERYLHILASNAHREDL</sequence>
<dbReference type="Pfam" id="PF13369">
    <property type="entry name" value="Transglut_core2"/>
    <property type="match status" value="1"/>
</dbReference>
<dbReference type="EMBL" id="LGKN01000006">
    <property type="protein sequence ID" value="KPL87172.1"/>
    <property type="molecule type" value="Genomic_DNA"/>
</dbReference>
<dbReference type="InterPro" id="IPR032698">
    <property type="entry name" value="SirB1_N"/>
</dbReference>
<dbReference type="AlphaFoldDB" id="A0A0M8K7K6"/>
<dbReference type="RefSeq" id="WP_054492295.1">
    <property type="nucleotide sequence ID" value="NZ_BBZA01000051.1"/>
</dbReference>
<evidence type="ECO:0000313" key="3">
    <source>
        <dbReference type="EMBL" id="GAP62362.1"/>
    </source>
</evidence>
<evidence type="ECO:0000256" key="1">
    <source>
        <dbReference type="ARBA" id="ARBA00007100"/>
    </source>
</evidence>
<accession>A0A0M8K7K6</accession>
<name>A0A0M8K7K6_9CHLR</name>
<dbReference type="Proteomes" id="UP000037784">
    <property type="component" value="Unassembled WGS sequence"/>
</dbReference>
<dbReference type="PANTHER" id="PTHR31350:SF21">
    <property type="entry name" value="F-BOX ONLY PROTEIN 21"/>
    <property type="match status" value="1"/>
</dbReference>
<comment type="caution">
    <text evidence="3">The sequence shown here is derived from an EMBL/GenBank/DDBJ whole genome shotgun (WGS) entry which is preliminary data.</text>
</comment>
<reference evidence="5" key="3">
    <citation type="submission" date="2015-08" db="EMBL/GenBank/DDBJ databases">
        <title>Draft Genome Sequence of a Heterotrophic Facultative Anaerobic Bacterium Ardenticatena maritima Strain 110S.</title>
        <authorList>
            <person name="Kawaichi S."/>
            <person name="Yoshida T."/>
            <person name="Sako Y."/>
            <person name="Nakamura R."/>
        </authorList>
    </citation>
    <scope>NUCLEOTIDE SEQUENCE [LARGE SCALE GENOMIC DNA]</scope>
    <source>
        <strain evidence="5">110S</strain>
    </source>
</reference>